<dbReference type="AlphaFoldDB" id="L0JVT0"/>
<dbReference type="Proteomes" id="UP000010878">
    <property type="component" value="Chromosome"/>
</dbReference>
<organism evidence="2 3">
    <name type="scientific">Natronococcus occultus SP4</name>
    <dbReference type="NCBI Taxonomy" id="694430"/>
    <lineage>
        <taxon>Archaea</taxon>
        <taxon>Methanobacteriati</taxon>
        <taxon>Methanobacteriota</taxon>
        <taxon>Stenosarchaea group</taxon>
        <taxon>Halobacteria</taxon>
        <taxon>Halobacteriales</taxon>
        <taxon>Natrialbaceae</taxon>
        <taxon>Natronococcus</taxon>
    </lineage>
</organism>
<dbReference type="KEGG" id="nou:Natoc_1014"/>
<dbReference type="eggNOG" id="arCOG06260">
    <property type="taxonomic scope" value="Archaea"/>
</dbReference>
<gene>
    <name evidence="2" type="ORF">Natoc_1014</name>
</gene>
<proteinExistence type="predicted"/>
<evidence type="ECO:0000256" key="1">
    <source>
        <dbReference type="SAM" id="Phobius"/>
    </source>
</evidence>
<evidence type="ECO:0000313" key="3">
    <source>
        <dbReference type="Proteomes" id="UP000010878"/>
    </source>
</evidence>
<accession>L0JVT0</accession>
<evidence type="ECO:0000313" key="2">
    <source>
        <dbReference type="EMBL" id="AGB36861.1"/>
    </source>
</evidence>
<dbReference type="EMBL" id="CP003929">
    <property type="protein sequence ID" value="AGB36861.1"/>
    <property type="molecule type" value="Genomic_DNA"/>
</dbReference>
<keyword evidence="1" id="KW-0812">Transmembrane</keyword>
<name>L0JVT0_9EURY</name>
<keyword evidence="1" id="KW-0472">Membrane</keyword>
<keyword evidence="1" id="KW-1133">Transmembrane helix</keyword>
<sequence length="92" mass="9420">MTTESDRRTRRSRWIPTSLLGLLAATVAASAAVGAALGYALSVGTALEDVTVLGITFVVSPTTGALYAGVAVGVFLVTLAFVFASISRLEDS</sequence>
<dbReference type="GeneID" id="14402293"/>
<dbReference type="RefSeq" id="WP_015320315.1">
    <property type="nucleotide sequence ID" value="NC_019974.1"/>
</dbReference>
<dbReference type="HOGENOM" id="CLU_2406442_0_0_2"/>
<feature type="transmembrane region" description="Helical" evidence="1">
    <location>
        <begin position="64"/>
        <end position="86"/>
    </location>
</feature>
<keyword evidence="3" id="KW-1185">Reference proteome</keyword>
<reference evidence="2 3" key="1">
    <citation type="submission" date="2012-11" db="EMBL/GenBank/DDBJ databases">
        <title>FINISHED of Natronococcus occultus SP4, DSM 3396.</title>
        <authorList>
            <consortium name="DOE Joint Genome Institute"/>
            <person name="Eisen J."/>
            <person name="Huntemann M."/>
            <person name="Wei C.-L."/>
            <person name="Han J."/>
            <person name="Detter J.C."/>
            <person name="Han C."/>
            <person name="Tapia R."/>
            <person name="Chen A."/>
            <person name="Kyrpides N."/>
            <person name="Mavromatis K."/>
            <person name="Markowitz V."/>
            <person name="Szeto E."/>
            <person name="Ivanova N."/>
            <person name="Mikhailova N."/>
            <person name="Ovchinnikova G."/>
            <person name="Pagani I."/>
            <person name="Pati A."/>
            <person name="Goodwin L."/>
            <person name="Nordberg H.P."/>
            <person name="Cantor M.N."/>
            <person name="Hua S.X."/>
            <person name="Woyke T."/>
            <person name="Eisen J."/>
            <person name="Klenk H.-P."/>
            <person name="Klenk H.-P."/>
        </authorList>
    </citation>
    <scope>NUCLEOTIDE SEQUENCE [LARGE SCALE GENOMIC DNA]</scope>
    <source>
        <strain evidence="2 3">SP4</strain>
    </source>
</reference>
<protein>
    <submittedName>
        <fullName evidence="2">Uncharacterized protein</fullName>
    </submittedName>
</protein>